<dbReference type="Proteomes" id="UP000800094">
    <property type="component" value="Unassembled WGS sequence"/>
</dbReference>
<reference evidence="2" key="1">
    <citation type="journal article" date="2020" name="Stud. Mycol.">
        <title>101 Dothideomycetes genomes: a test case for predicting lifestyles and emergence of pathogens.</title>
        <authorList>
            <person name="Haridas S."/>
            <person name="Albert R."/>
            <person name="Binder M."/>
            <person name="Bloem J."/>
            <person name="Labutti K."/>
            <person name="Salamov A."/>
            <person name="Andreopoulos B."/>
            <person name="Baker S."/>
            <person name="Barry K."/>
            <person name="Bills G."/>
            <person name="Bluhm B."/>
            <person name="Cannon C."/>
            <person name="Castanera R."/>
            <person name="Culley D."/>
            <person name="Daum C."/>
            <person name="Ezra D."/>
            <person name="Gonzalez J."/>
            <person name="Henrissat B."/>
            <person name="Kuo A."/>
            <person name="Liang C."/>
            <person name="Lipzen A."/>
            <person name="Lutzoni F."/>
            <person name="Magnuson J."/>
            <person name="Mondo S."/>
            <person name="Nolan M."/>
            <person name="Ohm R."/>
            <person name="Pangilinan J."/>
            <person name="Park H.-J."/>
            <person name="Ramirez L."/>
            <person name="Alfaro M."/>
            <person name="Sun H."/>
            <person name="Tritt A."/>
            <person name="Yoshinaga Y."/>
            <person name="Zwiers L.-H."/>
            <person name="Turgeon B."/>
            <person name="Goodwin S."/>
            <person name="Spatafora J."/>
            <person name="Crous P."/>
            <person name="Grigoriev I."/>
        </authorList>
    </citation>
    <scope>NUCLEOTIDE SEQUENCE</scope>
    <source>
        <strain evidence="2">CBS 122368</strain>
    </source>
</reference>
<proteinExistence type="predicted"/>
<dbReference type="RefSeq" id="XP_033682692.1">
    <property type="nucleotide sequence ID" value="XM_033835011.1"/>
</dbReference>
<keyword evidence="1" id="KW-1133">Transmembrane helix</keyword>
<sequence>MRTISISRVGFAASNFVNGSHIASCVIVVVFVIVGPLIIGVIRHDKRKFLERLDTAQAVDEMNERIPVPKALVVPCSEGSFHVEEFICGPRPRLVVVLSATFTPTIEGHGNSQGCEPLRVAFVDLP</sequence>
<evidence type="ECO:0000313" key="2">
    <source>
        <dbReference type="EMBL" id="KAF2247688.1"/>
    </source>
</evidence>
<accession>A0A6A6IC91</accession>
<evidence type="ECO:0000256" key="1">
    <source>
        <dbReference type="SAM" id="Phobius"/>
    </source>
</evidence>
<keyword evidence="1" id="KW-0472">Membrane</keyword>
<protein>
    <submittedName>
        <fullName evidence="2">Uncharacterized protein</fullName>
    </submittedName>
</protein>
<gene>
    <name evidence="2" type="ORF">BU26DRAFT_597671</name>
</gene>
<organism evidence="2 3">
    <name type="scientific">Trematosphaeria pertusa</name>
    <dbReference type="NCBI Taxonomy" id="390896"/>
    <lineage>
        <taxon>Eukaryota</taxon>
        <taxon>Fungi</taxon>
        <taxon>Dikarya</taxon>
        <taxon>Ascomycota</taxon>
        <taxon>Pezizomycotina</taxon>
        <taxon>Dothideomycetes</taxon>
        <taxon>Pleosporomycetidae</taxon>
        <taxon>Pleosporales</taxon>
        <taxon>Massarineae</taxon>
        <taxon>Trematosphaeriaceae</taxon>
        <taxon>Trematosphaeria</taxon>
    </lineage>
</organism>
<feature type="non-terminal residue" evidence="2">
    <location>
        <position position="126"/>
    </location>
</feature>
<dbReference type="GeneID" id="54588341"/>
<name>A0A6A6IC91_9PLEO</name>
<dbReference type="AlphaFoldDB" id="A0A6A6IC91"/>
<keyword evidence="3" id="KW-1185">Reference proteome</keyword>
<dbReference type="EMBL" id="ML987197">
    <property type="protein sequence ID" value="KAF2247688.1"/>
    <property type="molecule type" value="Genomic_DNA"/>
</dbReference>
<keyword evidence="1" id="KW-0812">Transmembrane</keyword>
<evidence type="ECO:0000313" key="3">
    <source>
        <dbReference type="Proteomes" id="UP000800094"/>
    </source>
</evidence>
<feature type="transmembrane region" description="Helical" evidence="1">
    <location>
        <begin position="20"/>
        <end position="42"/>
    </location>
</feature>